<feature type="signal peptide" evidence="4">
    <location>
        <begin position="1"/>
        <end position="22"/>
    </location>
</feature>
<name>A0A927DAA7_9RHOB</name>
<dbReference type="InterPro" id="IPR018389">
    <property type="entry name" value="DctP_fam"/>
</dbReference>
<sequence length="334" mass="35176">MKHLLKGSAALALALAATTASAETVLTISSWAGPNHSMNSVTFPYIADTLSECSGGDLTAKIEFGLAPPPAQYDTIRDGVADMGWIVHGYTPGKFVTTKLAELPGIPGNAEQMSVAFQMTAEKYLDAAGEAKGVEVLANFTHGPGLLNTVDELSDGYKSIDGMKLRVGGGVANMVGTALGVAGVNVPAPAVYETIASGVAEGVFFPAESLYAFKTAELTKFSYVNPDGMYTTSFGLLMNKDTYDGLSDANKKCVDDMRGVELARTIGQHWDAADDFGREKAQAEFGLNVIELDDAQRSYFKEKTAGIEAAVLEEISATGVDGAAALEYLKSQIK</sequence>
<dbReference type="RefSeq" id="WP_191077087.1">
    <property type="nucleotide sequence ID" value="NZ_JACTAG010000003.1"/>
</dbReference>
<feature type="chain" id="PRO_5038138962" evidence="4">
    <location>
        <begin position="23"/>
        <end position="334"/>
    </location>
</feature>
<evidence type="ECO:0000256" key="2">
    <source>
        <dbReference type="ARBA" id="ARBA00022729"/>
    </source>
</evidence>
<gene>
    <name evidence="5" type="ORF">H9Q16_19205</name>
</gene>
<keyword evidence="2 4" id="KW-0732">Signal</keyword>
<dbReference type="Proteomes" id="UP000635142">
    <property type="component" value="Unassembled WGS sequence"/>
</dbReference>
<keyword evidence="3" id="KW-0574">Periplasm</keyword>
<evidence type="ECO:0000313" key="5">
    <source>
        <dbReference type="EMBL" id="MBD3666072.1"/>
    </source>
</evidence>
<comment type="subcellular location">
    <subcellularLocation>
        <location evidence="1">Periplasm</location>
    </subcellularLocation>
</comment>
<reference evidence="5" key="1">
    <citation type="submission" date="2020-08" db="EMBL/GenBank/DDBJ databases">
        <title>Sulfitobacter aestuariivivens sp. nov., isolated from a tidal flat.</title>
        <authorList>
            <person name="Park S."/>
            <person name="Yoon J.-H."/>
        </authorList>
    </citation>
    <scope>NUCLEOTIDE SEQUENCE</scope>
    <source>
        <strain evidence="5">TSTF-M16</strain>
    </source>
</reference>
<dbReference type="GO" id="GO:0055085">
    <property type="term" value="P:transmembrane transport"/>
    <property type="evidence" value="ECO:0007669"/>
    <property type="project" value="InterPro"/>
</dbReference>
<dbReference type="Pfam" id="PF03480">
    <property type="entry name" value="DctP"/>
    <property type="match status" value="1"/>
</dbReference>
<keyword evidence="6" id="KW-1185">Reference proteome</keyword>
<dbReference type="PANTHER" id="PTHR33376:SF15">
    <property type="entry name" value="BLL6794 PROTEIN"/>
    <property type="match status" value="1"/>
</dbReference>
<protein>
    <submittedName>
        <fullName evidence="5">TRAP transporter substrate-binding protein</fullName>
    </submittedName>
</protein>
<evidence type="ECO:0000313" key="6">
    <source>
        <dbReference type="Proteomes" id="UP000635142"/>
    </source>
</evidence>
<dbReference type="CDD" id="cd13665">
    <property type="entry name" value="PBP2_TRAP_Dctp3_4"/>
    <property type="match status" value="1"/>
</dbReference>
<dbReference type="GO" id="GO:0042597">
    <property type="term" value="C:periplasmic space"/>
    <property type="evidence" value="ECO:0007669"/>
    <property type="project" value="UniProtKB-SubCell"/>
</dbReference>
<evidence type="ECO:0000256" key="4">
    <source>
        <dbReference type="SAM" id="SignalP"/>
    </source>
</evidence>
<accession>A0A927DAA7</accession>
<evidence type="ECO:0000256" key="1">
    <source>
        <dbReference type="ARBA" id="ARBA00004418"/>
    </source>
</evidence>
<dbReference type="Gene3D" id="3.40.190.170">
    <property type="entry name" value="Bacterial extracellular solute-binding protein, family 7"/>
    <property type="match status" value="1"/>
</dbReference>
<dbReference type="EMBL" id="JACTAG010000003">
    <property type="protein sequence ID" value="MBD3666072.1"/>
    <property type="molecule type" value="Genomic_DNA"/>
</dbReference>
<dbReference type="InterPro" id="IPR038404">
    <property type="entry name" value="TRAP_DctP_sf"/>
</dbReference>
<organism evidence="5 6">
    <name type="scientific">Sulfitobacter aestuariivivens</name>
    <dbReference type="NCBI Taxonomy" id="2766981"/>
    <lineage>
        <taxon>Bacteria</taxon>
        <taxon>Pseudomonadati</taxon>
        <taxon>Pseudomonadota</taxon>
        <taxon>Alphaproteobacteria</taxon>
        <taxon>Rhodobacterales</taxon>
        <taxon>Roseobacteraceae</taxon>
        <taxon>Sulfitobacter</taxon>
    </lineage>
</organism>
<evidence type="ECO:0000256" key="3">
    <source>
        <dbReference type="ARBA" id="ARBA00022764"/>
    </source>
</evidence>
<comment type="caution">
    <text evidence="5">The sequence shown here is derived from an EMBL/GenBank/DDBJ whole genome shotgun (WGS) entry which is preliminary data.</text>
</comment>
<dbReference type="AlphaFoldDB" id="A0A927DAA7"/>
<dbReference type="PANTHER" id="PTHR33376">
    <property type="match status" value="1"/>
</dbReference>
<proteinExistence type="predicted"/>